<evidence type="ECO:0000256" key="3">
    <source>
        <dbReference type="ARBA" id="ARBA00022664"/>
    </source>
</evidence>
<evidence type="ECO:0000313" key="9">
    <source>
        <dbReference type="EMBL" id="PSC67984.1"/>
    </source>
</evidence>
<dbReference type="AlphaFoldDB" id="A0A2P6V1R3"/>
<keyword evidence="5 7" id="KW-0508">mRNA splicing</keyword>
<keyword evidence="4 7" id="KW-0747">Spliceosome</keyword>
<dbReference type="Proteomes" id="UP000239649">
    <property type="component" value="Unassembled WGS sequence"/>
</dbReference>
<feature type="region of interest" description="Disordered" evidence="8">
    <location>
        <begin position="192"/>
        <end position="378"/>
    </location>
</feature>
<evidence type="ECO:0000256" key="6">
    <source>
        <dbReference type="ARBA" id="ARBA00023242"/>
    </source>
</evidence>
<dbReference type="InterPro" id="IPR005037">
    <property type="entry name" value="PRP38"/>
</dbReference>
<dbReference type="GO" id="GO:0005681">
    <property type="term" value="C:spliceosomal complex"/>
    <property type="evidence" value="ECO:0007669"/>
    <property type="project" value="UniProtKB-KW"/>
</dbReference>
<reference evidence="9 10" key="1">
    <citation type="journal article" date="2018" name="Plant J.">
        <title>Genome sequences of Chlorella sorokiniana UTEX 1602 and Micractinium conductrix SAG 241.80: implications to maltose excretion by a green alga.</title>
        <authorList>
            <person name="Arriola M.B."/>
            <person name="Velmurugan N."/>
            <person name="Zhang Y."/>
            <person name="Plunkett M.H."/>
            <person name="Hondzo H."/>
            <person name="Barney B.M."/>
        </authorList>
    </citation>
    <scope>NUCLEOTIDE SEQUENCE [LARGE SCALE GENOMIC DNA]</scope>
    <source>
        <strain evidence="9 10">SAG 241.80</strain>
    </source>
</reference>
<evidence type="ECO:0000256" key="8">
    <source>
        <dbReference type="SAM" id="MobiDB-lite"/>
    </source>
</evidence>
<protein>
    <recommendedName>
        <fullName evidence="7">Pre-mRNA-splicing factor 38</fullName>
    </recommendedName>
</protein>
<dbReference type="STRING" id="554055.A0A2P6V1R3"/>
<gene>
    <name evidence="9" type="ORF">C2E20_8382</name>
</gene>
<sequence>MANRTDKEAYAIHGTNPQNLVEYISRQKIYDSLYWKQDCFGLSAERLVDKAVELKEVGGMFGEPAKPTPFMCLILKMLQIQPDKDIIVEFIKNDDFKYLRILGAFYMRLVGRPLDVYQYLEPLYNDYRKVRVRNLGGKQEAAHIDELIDAMLHKDRLFTIALPRLPARLTLENAGQLEPRISVLDEEFDEAALEEEEQQQAAALQQQAAAAQQDVEMPDQEEDDAEARERRREKEKWQLTKQDKRRRDEERGRGRSRSRSRDRSRDRGRRGDSRERRRSRSRERRRTRSRERREQRRSSRSRSRDRYRSSHRSRSRERRPDDRRGERGRDERGRDARDARRDGARRVGADRRRDRSFSPGEIREEKRGRPGDAGDEIAQANALRASLGLKPLK</sequence>
<comment type="caution">
    <text evidence="9">The sequence shown here is derived from an EMBL/GenBank/DDBJ whole genome shotgun (WGS) entry which is preliminary data.</text>
</comment>
<feature type="compositionally biased region" description="Low complexity" evidence="8">
    <location>
        <begin position="199"/>
        <end position="213"/>
    </location>
</feature>
<evidence type="ECO:0000256" key="7">
    <source>
        <dbReference type="RuleBase" id="RU367025"/>
    </source>
</evidence>
<keyword evidence="6 7" id="KW-0539">Nucleus</keyword>
<dbReference type="GO" id="GO:0000398">
    <property type="term" value="P:mRNA splicing, via spliceosome"/>
    <property type="evidence" value="ECO:0007669"/>
    <property type="project" value="UniProtKB-UniRule"/>
</dbReference>
<proteinExistence type="inferred from homology"/>
<feature type="compositionally biased region" description="Basic and acidic residues" evidence="8">
    <location>
        <begin position="227"/>
        <end position="275"/>
    </location>
</feature>
<dbReference type="OrthoDB" id="190958at2759"/>
<evidence type="ECO:0000256" key="4">
    <source>
        <dbReference type="ARBA" id="ARBA00022728"/>
    </source>
</evidence>
<feature type="compositionally biased region" description="Acidic residues" evidence="8">
    <location>
        <begin position="216"/>
        <end position="226"/>
    </location>
</feature>
<comment type="function">
    <text evidence="7">Required for pre-mRNA splicing.</text>
</comment>
<organism evidence="9 10">
    <name type="scientific">Micractinium conductrix</name>
    <dbReference type="NCBI Taxonomy" id="554055"/>
    <lineage>
        <taxon>Eukaryota</taxon>
        <taxon>Viridiplantae</taxon>
        <taxon>Chlorophyta</taxon>
        <taxon>core chlorophytes</taxon>
        <taxon>Trebouxiophyceae</taxon>
        <taxon>Chlorellales</taxon>
        <taxon>Chlorellaceae</taxon>
        <taxon>Chlorella clade</taxon>
        <taxon>Micractinium</taxon>
    </lineage>
</organism>
<keyword evidence="10" id="KW-1185">Reference proteome</keyword>
<dbReference type="EMBL" id="LHPF02000044">
    <property type="protein sequence ID" value="PSC67984.1"/>
    <property type="molecule type" value="Genomic_DNA"/>
</dbReference>
<feature type="compositionally biased region" description="Basic and acidic residues" evidence="8">
    <location>
        <begin position="318"/>
        <end position="372"/>
    </location>
</feature>
<comment type="similarity">
    <text evidence="2 7">Belongs to the PRP38 family.</text>
</comment>
<feature type="compositionally biased region" description="Basic residues" evidence="8">
    <location>
        <begin position="276"/>
        <end position="290"/>
    </location>
</feature>
<dbReference type="Pfam" id="PF03371">
    <property type="entry name" value="PRP38"/>
    <property type="match status" value="1"/>
</dbReference>
<evidence type="ECO:0000256" key="2">
    <source>
        <dbReference type="ARBA" id="ARBA00006164"/>
    </source>
</evidence>
<comment type="subcellular location">
    <subcellularLocation>
        <location evidence="1 7">Nucleus</location>
    </subcellularLocation>
</comment>
<feature type="compositionally biased region" description="Basic and acidic residues" evidence="8">
    <location>
        <begin position="291"/>
        <end position="308"/>
    </location>
</feature>
<evidence type="ECO:0000256" key="5">
    <source>
        <dbReference type="ARBA" id="ARBA00023187"/>
    </source>
</evidence>
<keyword evidence="3 7" id="KW-0507">mRNA processing</keyword>
<evidence type="ECO:0000256" key="1">
    <source>
        <dbReference type="ARBA" id="ARBA00004123"/>
    </source>
</evidence>
<accession>A0A2P6V1R3</accession>
<dbReference type="PANTHER" id="PTHR23142">
    <property type="entry name" value="PRE-MRNA-SPLICING FACTOR 38A-RELATED"/>
    <property type="match status" value="1"/>
</dbReference>
<name>A0A2P6V1R3_9CHLO</name>
<evidence type="ECO:0000313" key="10">
    <source>
        <dbReference type="Proteomes" id="UP000239649"/>
    </source>
</evidence>